<reference evidence="5" key="2">
    <citation type="journal article" date="2021" name="PeerJ">
        <title>Extensive microbial diversity within the chicken gut microbiome revealed by metagenomics and culture.</title>
        <authorList>
            <person name="Gilroy R."/>
            <person name="Ravi A."/>
            <person name="Getino M."/>
            <person name="Pursley I."/>
            <person name="Horton D.L."/>
            <person name="Alikhan N.F."/>
            <person name="Baker D."/>
            <person name="Gharbi K."/>
            <person name="Hall N."/>
            <person name="Watson M."/>
            <person name="Adriaenssens E.M."/>
            <person name="Foster-Nyarko E."/>
            <person name="Jarju S."/>
            <person name="Secka A."/>
            <person name="Antonio M."/>
            <person name="Oren A."/>
            <person name="Chaudhuri R.R."/>
            <person name="La Ragione R."/>
            <person name="Hildebrand F."/>
            <person name="Pallen M.J."/>
        </authorList>
    </citation>
    <scope>NUCLEOTIDE SEQUENCE</scope>
    <source>
        <strain evidence="5">1383</strain>
    </source>
</reference>
<dbReference type="Gene3D" id="3.30.70.20">
    <property type="match status" value="1"/>
</dbReference>
<dbReference type="PROSITE" id="PS51379">
    <property type="entry name" value="4FE4S_FER_2"/>
    <property type="match status" value="2"/>
</dbReference>
<comment type="caution">
    <text evidence="5">The sequence shown here is derived from an EMBL/GenBank/DDBJ whole genome shotgun (WGS) entry which is preliminary data.</text>
</comment>
<feature type="domain" description="4Fe-4S ferredoxin-type" evidence="4">
    <location>
        <begin position="1"/>
        <end position="29"/>
    </location>
</feature>
<evidence type="ECO:0000259" key="4">
    <source>
        <dbReference type="PROSITE" id="PS51379"/>
    </source>
</evidence>
<evidence type="ECO:0000313" key="5">
    <source>
        <dbReference type="EMBL" id="HIT98266.1"/>
    </source>
</evidence>
<dbReference type="EMBL" id="DVLY01000135">
    <property type="protein sequence ID" value="HIT98266.1"/>
    <property type="molecule type" value="Genomic_DNA"/>
</dbReference>
<sequence>MPIHIIDECISCGACAAECPNGAIYEGGVEWELNGETHPALSDDHYYVAPDKCTECVGFFDEPQCQGVCPTESCQVDESNPMTREQLEARYKELHP</sequence>
<accession>A0A9D1HA91</accession>
<evidence type="ECO:0000256" key="1">
    <source>
        <dbReference type="ARBA" id="ARBA00022723"/>
    </source>
</evidence>
<dbReference type="Proteomes" id="UP000824161">
    <property type="component" value="Unassembled WGS sequence"/>
</dbReference>
<dbReference type="InterPro" id="IPR017896">
    <property type="entry name" value="4Fe4S_Fe-S-bd"/>
</dbReference>
<dbReference type="GO" id="GO:0046872">
    <property type="term" value="F:metal ion binding"/>
    <property type="evidence" value="ECO:0007669"/>
    <property type="project" value="UniProtKB-KW"/>
</dbReference>
<dbReference type="SUPFAM" id="SSF54862">
    <property type="entry name" value="4Fe-4S ferredoxins"/>
    <property type="match status" value="1"/>
</dbReference>
<dbReference type="GO" id="GO:0051536">
    <property type="term" value="F:iron-sulfur cluster binding"/>
    <property type="evidence" value="ECO:0007669"/>
    <property type="project" value="UniProtKB-KW"/>
</dbReference>
<evidence type="ECO:0000256" key="2">
    <source>
        <dbReference type="ARBA" id="ARBA00023004"/>
    </source>
</evidence>
<dbReference type="AlphaFoldDB" id="A0A9D1HA91"/>
<keyword evidence="1" id="KW-0479">Metal-binding</keyword>
<proteinExistence type="predicted"/>
<feature type="domain" description="4Fe-4S ferredoxin-type" evidence="4">
    <location>
        <begin position="44"/>
        <end position="79"/>
    </location>
</feature>
<reference evidence="5" key="1">
    <citation type="submission" date="2020-10" db="EMBL/GenBank/DDBJ databases">
        <authorList>
            <person name="Gilroy R."/>
        </authorList>
    </citation>
    <scope>NUCLEOTIDE SEQUENCE</scope>
    <source>
        <strain evidence="5">1383</strain>
    </source>
</reference>
<evidence type="ECO:0000256" key="3">
    <source>
        <dbReference type="ARBA" id="ARBA00023014"/>
    </source>
</evidence>
<evidence type="ECO:0000313" key="6">
    <source>
        <dbReference type="Proteomes" id="UP000824161"/>
    </source>
</evidence>
<keyword evidence="3" id="KW-0411">Iron-sulfur</keyword>
<dbReference type="PROSITE" id="PS00198">
    <property type="entry name" value="4FE4S_FER_1"/>
    <property type="match status" value="1"/>
</dbReference>
<dbReference type="InterPro" id="IPR017900">
    <property type="entry name" value="4Fe4S_Fe_S_CS"/>
</dbReference>
<protein>
    <submittedName>
        <fullName evidence="5">4Fe-4S dicluster domain-containing protein</fullName>
    </submittedName>
</protein>
<gene>
    <name evidence="5" type="ORF">IAC44_05430</name>
</gene>
<keyword evidence="2" id="KW-0408">Iron</keyword>
<organism evidence="5 6">
    <name type="scientific">Candidatus Merdimorpha stercoravium</name>
    <dbReference type="NCBI Taxonomy" id="2840863"/>
    <lineage>
        <taxon>Bacteria</taxon>
        <taxon>Pseudomonadati</taxon>
        <taxon>Bacteroidota</taxon>
        <taxon>Flavobacteriia</taxon>
        <taxon>Flavobacteriales</taxon>
        <taxon>Candidatus Merdimorpha</taxon>
    </lineage>
</organism>
<name>A0A9D1HA91_9FLAO</name>
<dbReference type="Pfam" id="PF12838">
    <property type="entry name" value="Fer4_7"/>
    <property type="match status" value="1"/>
</dbReference>